<gene>
    <name evidence="2" type="ORF">IRJ18_05455</name>
</gene>
<evidence type="ECO:0000313" key="2">
    <source>
        <dbReference type="EMBL" id="MBE9665799.1"/>
    </source>
</evidence>
<dbReference type="InterPro" id="IPR025079">
    <property type="entry name" value="DUF3943"/>
</dbReference>
<evidence type="ECO:0000259" key="1">
    <source>
        <dbReference type="Pfam" id="PF13084"/>
    </source>
</evidence>
<accession>A0ABR9XFG2</accession>
<comment type="caution">
    <text evidence="2">The sequence shown here is derived from an EMBL/GenBank/DDBJ whole genome shotgun (WGS) entry which is preliminary data.</text>
</comment>
<evidence type="ECO:0000313" key="3">
    <source>
        <dbReference type="Proteomes" id="UP000632774"/>
    </source>
</evidence>
<dbReference type="RefSeq" id="WP_194105186.1">
    <property type="nucleotide sequence ID" value="NZ_JADFFM010000001.1"/>
</dbReference>
<sequence>MKLKRKHANRLRFIFFILIILAEPITSFAQETPFYTPPPVTSRARQREIRDSLLNHKHLQRAFIEFGFSEITPWTIDKLAGKDYANISWKTVGYNLNPGHWAWDNDPFQTNQFGHPYHGSYFFNSFRTNGYSFWQSVPATFAGSYLWETFAENQAPAPNDFINTSFGGIVLGEMTYRLSNKMVNNHTHGIHRQMSELFAFIVCPTNGINRILDGKWGKVARNTQEVDSSKVNAEFDLGYRKFNSGTESLFGASGQSGWYAHAKLLYGTPYENFRKPFSNIIINAEIGRDDSTALNIVSVYGSIVGWQLDNHSDDIKHLLVISANYDYIHNVSFFYGGESVKANLYSLFQPFKKLKINTTLGIGPILLAAIPSPYLVNGRNYDYGSGLGINGGAIVNLADKLKFTWNYRGGWTKTMNGNHSHYFLHAVSGEFSYAPVKGFSANFEPGYFTLRGYYKDHPDVDRSYPYFKLSARYSVDIK</sequence>
<feature type="domain" description="DUF3943" evidence="1">
    <location>
        <begin position="101"/>
        <end position="204"/>
    </location>
</feature>
<reference evidence="2 3" key="1">
    <citation type="submission" date="2020-10" db="EMBL/GenBank/DDBJ databases">
        <title>Mucilaginibacter mali sp. nov., isolated from rhizosphere soil of apple orchard.</title>
        <authorList>
            <person name="Lee J.-S."/>
            <person name="Kim H.S."/>
            <person name="Kim J.-S."/>
        </authorList>
    </citation>
    <scope>NUCLEOTIDE SEQUENCE [LARGE SCALE GENOMIC DNA]</scope>
    <source>
        <strain evidence="2 3">KCTC 23157</strain>
    </source>
</reference>
<dbReference type="Proteomes" id="UP000632774">
    <property type="component" value="Unassembled WGS sequence"/>
</dbReference>
<protein>
    <submittedName>
        <fullName evidence="2">DUF3943 domain-containing protein</fullName>
    </submittedName>
</protein>
<name>A0ABR9XFG2_9SPHI</name>
<dbReference type="EMBL" id="JADFFM010000001">
    <property type="protein sequence ID" value="MBE9665799.1"/>
    <property type="molecule type" value="Genomic_DNA"/>
</dbReference>
<organism evidence="2 3">
    <name type="scientific">Mucilaginibacter boryungensis</name>
    <dbReference type="NCBI Taxonomy" id="768480"/>
    <lineage>
        <taxon>Bacteria</taxon>
        <taxon>Pseudomonadati</taxon>
        <taxon>Bacteroidota</taxon>
        <taxon>Sphingobacteriia</taxon>
        <taxon>Sphingobacteriales</taxon>
        <taxon>Sphingobacteriaceae</taxon>
        <taxon>Mucilaginibacter</taxon>
    </lineage>
</organism>
<dbReference type="Pfam" id="PF13084">
    <property type="entry name" value="DUF3943"/>
    <property type="match status" value="1"/>
</dbReference>
<keyword evidence="3" id="KW-1185">Reference proteome</keyword>
<proteinExistence type="predicted"/>